<dbReference type="InterPro" id="IPR000601">
    <property type="entry name" value="PKD_dom"/>
</dbReference>
<dbReference type="SMART" id="SM00089">
    <property type="entry name" value="PKD"/>
    <property type="match status" value="1"/>
</dbReference>
<dbReference type="KEGG" id="noj:EJ995_10200"/>
<dbReference type="SUPFAM" id="SSF50993">
    <property type="entry name" value="Peptidase/esterase 'gauge' domain"/>
    <property type="match status" value="1"/>
</dbReference>
<dbReference type="CDD" id="cd00146">
    <property type="entry name" value="PKD"/>
    <property type="match status" value="1"/>
</dbReference>
<name>A0A3S9MZA7_9FLAO</name>
<dbReference type="Pfam" id="PF18911">
    <property type="entry name" value="PKD_4"/>
    <property type="match status" value="1"/>
</dbReference>
<reference evidence="2 3" key="1">
    <citation type="submission" date="2018-12" db="EMBL/GenBank/DDBJ databases">
        <title>Complete genome of Nonlabens sp. MJ115.</title>
        <authorList>
            <person name="Choi H.S."/>
            <person name="Jung J."/>
        </authorList>
    </citation>
    <scope>NUCLEOTIDE SEQUENCE [LARGE SCALE GENOMIC DNA]</scope>
    <source>
        <strain evidence="2 3">MJ115</strain>
    </source>
</reference>
<dbReference type="Pfam" id="PF13585">
    <property type="entry name" value="CHU_C"/>
    <property type="match status" value="1"/>
</dbReference>
<keyword evidence="3" id="KW-1185">Reference proteome</keyword>
<dbReference type="InterPro" id="IPR035986">
    <property type="entry name" value="PKD_dom_sf"/>
</dbReference>
<proteinExistence type="predicted"/>
<dbReference type="EMBL" id="CP034549">
    <property type="protein sequence ID" value="AZQ44596.1"/>
    <property type="molecule type" value="Genomic_DNA"/>
</dbReference>
<dbReference type="AlphaFoldDB" id="A0A3S9MZA7"/>
<dbReference type="Proteomes" id="UP000279600">
    <property type="component" value="Chromosome"/>
</dbReference>
<dbReference type="InterPro" id="IPR022409">
    <property type="entry name" value="PKD/Chitinase_dom"/>
</dbReference>
<dbReference type="InterPro" id="IPR026341">
    <property type="entry name" value="T9SS_type_B"/>
</dbReference>
<gene>
    <name evidence="2" type="ORF">EJ995_10200</name>
</gene>
<dbReference type="Gene3D" id="2.130.10.10">
    <property type="entry name" value="YVTN repeat-like/Quinoprotein amine dehydrogenase"/>
    <property type="match status" value="1"/>
</dbReference>
<dbReference type="Gene3D" id="2.60.40.10">
    <property type="entry name" value="Immunoglobulins"/>
    <property type="match status" value="1"/>
</dbReference>
<evidence type="ECO:0000313" key="3">
    <source>
        <dbReference type="Proteomes" id="UP000279600"/>
    </source>
</evidence>
<dbReference type="NCBIfam" id="TIGR04131">
    <property type="entry name" value="Bac_Flav_CTERM"/>
    <property type="match status" value="1"/>
</dbReference>
<evidence type="ECO:0000313" key="2">
    <source>
        <dbReference type="EMBL" id="AZQ44596.1"/>
    </source>
</evidence>
<sequence>MIKQFWIAVVVVVLGSQIGLAQLEASNWYFGDEAGLNFDPNTGAVTALTDGRLQTDEGCATISDSDGNLLFYTDGIVVYNRNHRIMPRGAGLKGDPSSTQSAIIIPKPGDPDIYYIFTVDTRAAGGEDSGLHYYIVDMTLEGGLGDVTTSIRNPPNLIRRCSEKISAITSRSGDKIFVVGYAGNNENDSVFDTFYSFEVTNIGVNETPNKFTVTSQVGDIRGYLKFSPDGELLASANMTGGTFIYDFDDQTGAISNERELTLTAPNDKGYGVEFSPSSEFLYVTGTNDFNDPRSVDPNDHTATLYQFDVSTVTPQLVTTLYDGNGYRGALQLGIDSRIYYALSESYPNGLTSLGVINSPDLGGTFADYDHEAIPLSGRRSRQGLPPFIQSFFALIQAENLCFGDDTEFSFETNETPSFVEWDFGDGTTSNDLEPTHVYGAVGTYEVTLTLTIDRNTRTYNKTIEIYEVPVANPATDLIACDSDNDGSVIFDFTETTNEILASQDRATTGIRYFLSQADANTGTNVITSPYTLNLPTQEIVARVDNRNNTDCFDTTTFQLSQFAQPVANPADDLEACDDNFDGIETFDLDSQRDDILLNQDPADFQVDFFDSLANAQSNTNPLPDSYRNTRAFSQTIYVRVTNNNEGSCVDTSTTFDLIVQERPVAVNFDAFQCDEDGIADNRTSFNLSSFNQSIANGRTDVTVDYFLTQNDADNDRSELDDREYNNIAPSQRIIARVTDNSTGCSNTSTVTLSVSASDAQDTQVEVCDDDGLEDGLYLFNLRNIDDDVLVNAPSDVTVNYYETLDDALAEFNALPDNYQTTMPEQQVIYARAESPDGNCFGISEVTLIVNPLPQLQRTEDVEYCGNDIRPVTIDAGDLQVDQNDLQYQWSTGETTYSIDVREGGDYTVIATNSNGCSQQRVVTVIISEPATIDRIEIINANGGATGSATVFASGRGDYAYRISEDQVFTSSTIFENLRPGIYTLEVTDLNGCGSTFETFNVVGYPRFFTPNADGFNDTWQLDGVSANFEPDATTYIFDRYGKLLKELIPGEGGWDGTLDGEPLPSTDYWFKATLTDGTEFSAHFALKR</sequence>
<accession>A0A3S9MZA7</accession>
<evidence type="ECO:0000259" key="1">
    <source>
        <dbReference type="PROSITE" id="PS50093"/>
    </source>
</evidence>
<dbReference type="SUPFAM" id="SSF49299">
    <property type="entry name" value="PKD domain"/>
    <property type="match status" value="1"/>
</dbReference>
<dbReference type="OrthoDB" id="9765926at2"/>
<dbReference type="InterPro" id="IPR015943">
    <property type="entry name" value="WD40/YVTN_repeat-like_dom_sf"/>
</dbReference>
<organism evidence="2 3">
    <name type="scientific">Nonlabens ponticola</name>
    <dbReference type="NCBI Taxonomy" id="2496866"/>
    <lineage>
        <taxon>Bacteria</taxon>
        <taxon>Pseudomonadati</taxon>
        <taxon>Bacteroidota</taxon>
        <taxon>Flavobacteriia</taxon>
        <taxon>Flavobacteriales</taxon>
        <taxon>Flavobacteriaceae</taxon>
        <taxon>Nonlabens</taxon>
    </lineage>
</organism>
<dbReference type="PROSITE" id="PS50093">
    <property type="entry name" value="PKD"/>
    <property type="match status" value="1"/>
</dbReference>
<feature type="domain" description="PKD" evidence="1">
    <location>
        <begin position="408"/>
        <end position="465"/>
    </location>
</feature>
<protein>
    <submittedName>
        <fullName evidence="2">T9SS type B sorting domain-containing protein</fullName>
    </submittedName>
</protein>
<dbReference type="InterPro" id="IPR013783">
    <property type="entry name" value="Ig-like_fold"/>
</dbReference>
<dbReference type="RefSeq" id="WP_126448188.1">
    <property type="nucleotide sequence ID" value="NZ_CP034549.1"/>
</dbReference>